<dbReference type="EMBL" id="JAIOIV010000060">
    <property type="protein sequence ID" value="MBZ0156004.1"/>
    <property type="molecule type" value="Genomic_DNA"/>
</dbReference>
<evidence type="ECO:0000256" key="2">
    <source>
        <dbReference type="ARBA" id="ARBA00023002"/>
    </source>
</evidence>
<dbReference type="Pfam" id="PF25137">
    <property type="entry name" value="ADH_Fe_C"/>
    <property type="match status" value="1"/>
</dbReference>
<dbReference type="InterPro" id="IPR056798">
    <property type="entry name" value="ADH_Fe_C"/>
</dbReference>
<dbReference type="SUPFAM" id="SSF56796">
    <property type="entry name" value="Dehydroquinate synthase-like"/>
    <property type="match status" value="1"/>
</dbReference>
<protein>
    <submittedName>
        <fullName evidence="5">Iron-containing alcohol dehydrogenase</fullName>
    </submittedName>
</protein>
<dbReference type="Proteomes" id="UP000705867">
    <property type="component" value="Unassembled WGS sequence"/>
</dbReference>
<evidence type="ECO:0000256" key="1">
    <source>
        <dbReference type="ARBA" id="ARBA00007358"/>
    </source>
</evidence>
<dbReference type="FunFam" id="3.40.50.1970:FF:000003">
    <property type="entry name" value="Alcohol dehydrogenase, iron-containing"/>
    <property type="match status" value="1"/>
</dbReference>
<evidence type="ECO:0000259" key="3">
    <source>
        <dbReference type="Pfam" id="PF00465"/>
    </source>
</evidence>
<feature type="domain" description="Alcohol dehydrogenase iron-type/glycerol dehydrogenase GldA" evidence="3">
    <location>
        <begin position="11"/>
        <end position="184"/>
    </location>
</feature>
<accession>A0A953LZT5</accession>
<dbReference type="Gene3D" id="1.20.1090.10">
    <property type="entry name" value="Dehydroquinate synthase-like - alpha domain"/>
    <property type="match status" value="1"/>
</dbReference>
<evidence type="ECO:0000313" key="6">
    <source>
        <dbReference type="Proteomes" id="UP000705867"/>
    </source>
</evidence>
<dbReference type="InterPro" id="IPR018211">
    <property type="entry name" value="ADH_Fe_CS"/>
</dbReference>
<gene>
    <name evidence="5" type="ORF">K8I29_07280</name>
</gene>
<comment type="similarity">
    <text evidence="1">Belongs to the iron-containing alcohol dehydrogenase family.</text>
</comment>
<reference evidence="5" key="1">
    <citation type="journal article" date="2021" name="bioRxiv">
        <title>Unraveling nitrogen, sulfur and carbon metabolic pathways and microbial community transcriptional responses to substrate deprivation and toxicity stresses in a bioreactor mimicking anoxic brackish coastal sediment conditions.</title>
        <authorList>
            <person name="Martins P.D."/>
            <person name="Echeveste M.J."/>
            <person name="Arshad A."/>
            <person name="Kurth J."/>
            <person name="Ouboter H."/>
            <person name="Jetten M.S.M."/>
            <person name="Welte C.U."/>
        </authorList>
    </citation>
    <scope>NUCLEOTIDE SEQUENCE</scope>
    <source>
        <strain evidence="5">MAG_39</strain>
    </source>
</reference>
<dbReference type="Gene3D" id="3.40.50.1970">
    <property type="match status" value="1"/>
</dbReference>
<dbReference type="AlphaFoldDB" id="A0A953LZT5"/>
<dbReference type="PROSITE" id="PS00913">
    <property type="entry name" value="ADH_IRON_1"/>
    <property type="match status" value="1"/>
</dbReference>
<dbReference type="GO" id="GO:0004022">
    <property type="term" value="F:alcohol dehydrogenase (NAD+) activity"/>
    <property type="evidence" value="ECO:0007669"/>
    <property type="project" value="TreeGrafter"/>
</dbReference>
<name>A0A953LZT5_9BACT</name>
<dbReference type="Pfam" id="PF00465">
    <property type="entry name" value="Fe-ADH"/>
    <property type="match status" value="1"/>
</dbReference>
<reference evidence="5" key="2">
    <citation type="submission" date="2021-08" db="EMBL/GenBank/DDBJ databases">
        <authorList>
            <person name="Dalcin Martins P."/>
        </authorList>
    </citation>
    <scope>NUCLEOTIDE SEQUENCE</scope>
    <source>
        <strain evidence="5">MAG_39</strain>
    </source>
</reference>
<feature type="domain" description="Fe-containing alcohol dehydrogenase-like C-terminal" evidence="4">
    <location>
        <begin position="195"/>
        <end position="395"/>
    </location>
</feature>
<dbReference type="CDD" id="cd08185">
    <property type="entry name" value="Fe-ADH-like"/>
    <property type="match status" value="1"/>
</dbReference>
<organism evidence="5 6">
    <name type="scientific">Candidatus Nitrobium versatile</name>
    <dbReference type="NCBI Taxonomy" id="2884831"/>
    <lineage>
        <taxon>Bacteria</taxon>
        <taxon>Pseudomonadati</taxon>
        <taxon>Nitrospirota</taxon>
        <taxon>Nitrospiria</taxon>
        <taxon>Nitrospirales</taxon>
        <taxon>Nitrospiraceae</taxon>
        <taxon>Candidatus Nitrobium</taxon>
    </lineage>
</organism>
<dbReference type="PANTHER" id="PTHR11496:SF104">
    <property type="entry name" value="3-DEOXY-ALPHA-D-MANNO-OCTULOSONATE 8-OXIDASE"/>
    <property type="match status" value="1"/>
</dbReference>
<dbReference type="InterPro" id="IPR039697">
    <property type="entry name" value="Alcohol_dehydrogenase_Fe"/>
</dbReference>
<dbReference type="PANTHER" id="PTHR11496">
    <property type="entry name" value="ALCOHOL DEHYDROGENASE"/>
    <property type="match status" value="1"/>
</dbReference>
<comment type="caution">
    <text evidence="5">The sequence shown here is derived from an EMBL/GenBank/DDBJ whole genome shotgun (WGS) entry which is preliminary data.</text>
</comment>
<evidence type="ECO:0000259" key="4">
    <source>
        <dbReference type="Pfam" id="PF25137"/>
    </source>
</evidence>
<sequence length="396" mass="42839">MMDLAFSYYMPTRILFGAGRLKELATVSLPGKRALIVIGATGAMRENGYLDRAAEYLRQNGVESVVYDKILPNPVSEHVDEGAAFAKESGCDFVVGLGGGSTIDSAKSIAVMAKNPGEYWDYIIGGSGGGKIPVNGALPIVAIPTTAGTGTEADPWTVITKSAMKEKIGWGNDATFPLLSFVDPELMLSVPPEVTARTGMDAFFHAVEAYLATVRQPASDHLALEAISLITRYLPIAVRDGSNREARTKLAWASTEAGICESLSCCISHHSLEHAVSAYYPRIAHGAGLTMLSVSYFSWLVERHPERFPDMAAAMGEDLYSLEEERDKAFGFILALKKLIRSIGLHEEKLSAYGVKREDLRAIAENSFCTMGGLYKLTPVPMTVDEVTAILERAYA</sequence>
<evidence type="ECO:0000313" key="5">
    <source>
        <dbReference type="EMBL" id="MBZ0156004.1"/>
    </source>
</evidence>
<keyword evidence="2" id="KW-0560">Oxidoreductase</keyword>
<dbReference type="InterPro" id="IPR001670">
    <property type="entry name" value="ADH_Fe/GldA"/>
</dbReference>
<proteinExistence type="inferred from homology"/>
<dbReference type="GO" id="GO:0046872">
    <property type="term" value="F:metal ion binding"/>
    <property type="evidence" value="ECO:0007669"/>
    <property type="project" value="InterPro"/>
</dbReference>